<accession>A0A521CDL9</accession>
<dbReference type="EMBL" id="FXTN01000003">
    <property type="protein sequence ID" value="SMO57502.1"/>
    <property type="molecule type" value="Genomic_DNA"/>
</dbReference>
<gene>
    <name evidence="1" type="ORF">SAMN06265348_103482</name>
</gene>
<organism evidence="1 2">
    <name type="scientific">Pedobacter westerhofensis</name>
    <dbReference type="NCBI Taxonomy" id="425512"/>
    <lineage>
        <taxon>Bacteria</taxon>
        <taxon>Pseudomonadati</taxon>
        <taxon>Bacteroidota</taxon>
        <taxon>Sphingobacteriia</taxon>
        <taxon>Sphingobacteriales</taxon>
        <taxon>Sphingobacteriaceae</taxon>
        <taxon>Pedobacter</taxon>
    </lineage>
</organism>
<name>A0A521CDL9_9SPHI</name>
<proteinExistence type="predicted"/>
<sequence>MGNKTPQEEDILEIETSVFQRIKSRSNYWPFELNAEPWLISDLSGNYGALFIRAMLYYLQVDEHHVLKWRLENKYKQYEVFEYYNPGSCPRSISLCSLLTSAGGVQKVKDLFNEGYFLKSTLGDASYSTHSWDKSWQLEQIIQQTDICEGRYERFMLQKKLQIQSEFRIHTFCKDIIPSLTSLIQGNKQYRDGGEEFLNNILPNLPDAILEGTMIGWDVALTHDSQFHIIEANFTGFHPKYRKGFQTSGFFDNHRYGPIICAWVNTFFRKNYGVYADSVGQDLFARYPFYRAFIYYFSIFKDHHIDLVRKNKKSYPLNLIIYLGEDNNTPMVRLIEHFVLVDFADKYFVIVQDKYINKVYSLFNGNDRLVLWAESWLFTKEQYEAINQMGYLRKKSICCYHAARRNKSCTIL</sequence>
<keyword evidence="2" id="KW-1185">Reference proteome</keyword>
<evidence type="ECO:0000313" key="2">
    <source>
        <dbReference type="Proteomes" id="UP000320300"/>
    </source>
</evidence>
<dbReference type="Proteomes" id="UP000320300">
    <property type="component" value="Unassembled WGS sequence"/>
</dbReference>
<protein>
    <submittedName>
        <fullName evidence="1">Uncharacterized protein</fullName>
    </submittedName>
</protein>
<reference evidence="1 2" key="1">
    <citation type="submission" date="2017-05" db="EMBL/GenBank/DDBJ databases">
        <authorList>
            <person name="Varghese N."/>
            <person name="Submissions S."/>
        </authorList>
    </citation>
    <scope>NUCLEOTIDE SEQUENCE [LARGE SCALE GENOMIC DNA]</scope>
    <source>
        <strain evidence="1 2">DSM 19036</strain>
    </source>
</reference>
<evidence type="ECO:0000313" key="1">
    <source>
        <dbReference type="EMBL" id="SMO57502.1"/>
    </source>
</evidence>
<dbReference type="OrthoDB" id="737371at2"/>
<dbReference type="RefSeq" id="WP_142527648.1">
    <property type="nucleotide sequence ID" value="NZ_CBCSJO010000004.1"/>
</dbReference>
<dbReference type="AlphaFoldDB" id="A0A521CDL9"/>